<dbReference type="SUPFAM" id="SSF82185">
    <property type="entry name" value="Histone H3 K4-specific methyltransferase SET7/9 N-terminal domain"/>
    <property type="match status" value="1"/>
</dbReference>
<dbReference type="EMBL" id="MK072044">
    <property type="protein sequence ID" value="AYV77470.1"/>
    <property type="molecule type" value="Genomic_DNA"/>
</dbReference>
<protein>
    <recommendedName>
        <fullName evidence="2">MORN repeat-containing protein</fullName>
    </recommendedName>
</protein>
<gene>
    <name evidence="1" type="ORF">Dasosvirus3_29</name>
</gene>
<accession>A0A3G4ZRD7</accession>
<reference evidence="1" key="1">
    <citation type="submission" date="2018-10" db="EMBL/GenBank/DDBJ databases">
        <title>Hidden diversity of soil giant viruses.</title>
        <authorList>
            <person name="Schulz F."/>
            <person name="Alteio L."/>
            <person name="Goudeau D."/>
            <person name="Ryan E.M."/>
            <person name="Malmstrom R.R."/>
            <person name="Blanchard J."/>
            <person name="Woyke T."/>
        </authorList>
    </citation>
    <scope>NUCLEOTIDE SEQUENCE</scope>
    <source>
        <strain evidence="1">DSV1</strain>
    </source>
</reference>
<dbReference type="Gene3D" id="3.90.930.1">
    <property type="match status" value="1"/>
</dbReference>
<sequence>MLCFSQVDGYILDLKLLENSTTTIPKKVSEKTQFGSYLCDKAIVIDIRDRQNVRYDKINTKNKKIMINQEISCKLNPDYGIGITIYLERQVAFYKDLNTTNYTGDYFEWDEYGQIQRQCTYKEGKLNGESRKWHGNGQLHLTVYYTNDKMNGWYKMWNSDGYLMYDENYENDVQHGENKLWNNGYLCF</sequence>
<proteinExistence type="predicted"/>
<organism evidence="1">
    <name type="scientific">Dasosvirus sp</name>
    <dbReference type="NCBI Taxonomy" id="2487764"/>
    <lineage>
        <taxon>Viruses</taxon>
        <taxon>Varidnaviria</taxon>
        <taxon>Bamfordvirae</taxon>
        <taxon>Nucleocytoviricota</taxon>
        <taxon>Megaviricetes</taxon>
        <taxon>Imitervirales</taxon>
        <taxon>Mimiviridae</taxon>
        <taxon>Klosneuvirinae</taxon>
    </lineage>
</organism>
<evidence type="ECO:0008006" key="2">
    <source>
        <dbReference type="Google" id="ProtNLM"/>
    </source>
</evidence>
<name>A0A3G4ZRD7_9VIRU</name>
<evidence type="ECO:0000313" key="1">
    <source>
        <dbReference type="EMBL" id="AYV77470.1"/>
    </source>
</evidence>